<dbReference type="CDD" id="cd05233">
    <property type="entry name" value="SDR_c"/>
    <property type="match status" value="1"/>
</dbReference>
<sequence length="279" mass="28762">MRYLITGAASGIGRAVATQAVRRATGDHPVSLALIDRDQEALGALTEELAGSGVTILPLVVDLEDPVAPAGSVRSAIEAFGGLDAIISNAGVLLGGPLEDIELDAYEKTFAINTRVTWLLGKAAFPALKESRGSIVATASISATHPTPPAGLYSPSKAALVMLIKQMALEWGKYGIRANCVSPGPTDTSLTRNSFGAGVSSASEQNRAYREALIPLRKIGRPDDVADAVLFLAGPQASQITGVDLPVDGGVSLSVMPLAGGAPGYRLDQLNSQYAEVSA</sequence>
<dbReference type="PRINTS" id="PR00080">
    <property type="entry name" value="SDRFAMILY"/>
</dbReference>
<dbReference type="InterPro" id="IPR002347">
    <property type="entry name" value="SDR_fam"/>
</dbReference>
<dbReference type="Gene3D" id="3.40.50.720">
    <property type="entry name" value="NAD(P)-binding Rossmann-like Domain"/>
    <property type="match status" value="1"/>
</dbReference>
<dbReference type="Proteomes" id="UP000470246">
    <property type="component" value="Unassembled WGS sequence"/>
</dbReference>
<gene>
    <name evidence="2" type="ORF">GCU56_03185</name>
</gene>
<dbReference type="PRINTS" id="PR00081">
    <property type="entry name" value="GDHRDH"/>
</dbReference>
<dbReference type="AlphaFoldDB" id="A0A7K3VW53"/>
<dbReference type="SUPFAM" id="SSF51735">
    <property type="entry name" value="NAD(P)-binding Rossmann-fold domains"/>
    <property type="match status" value="1"/>
</dbReference>
<protein>
    <submittedName>
        <fullName evidence="2">SDR family oxidoreductase</fullName>
    </submittedName>
</protein>
<keyword evidence="1" id="KW-0560">Oxidoreductase</keyword>
<dbReference type="GO" id="GO:0016491">
    <property type="term" value="F:oxidoreductase activity"/>
    <property type="evidence" value="ECO:0007669"/>
    <property type="project" value="UniProtKB-KW"/>
</dbReference>
<dbReference type="Pfam" id="PF13561">
    <property type="entry name" value="adh_short_C2"/>
    <property type="match status" value="1"/>
</dbReference>
<organism evidence="2 3">
    <name type="scientific">Geodermatophilus sabuli</name>
    <dbReference type="NCBI Taxonomy" id="1564158"/>
    <lineage>
        <taxon>Bacteria</taxon>
        <taxon>Bacillati</taxon>
        <taxon>Actinomycetota</taxon>
        <taxon>Actinomycetes</taxon>
        <taxon>Geodermatophilales</taxon>
        <taxon>Geodermatophilaceae</taxon>
        <taxon>Geodermatophilus</taxon>
    </lineage>
</organism>
<dbReference type="FunFam" id="3.40.50.720:FF:000084">
    <property type="entry name" value="Short-chain dehydrogenase reductase"/>
    <property type="match status" value="1"/>
</dbReference>
<dbReference type="RefSeq" id="WP_163480073.1">
    <property type="nucleotide sequence ID" value="NZ_JAAGWF010000004.1"/>
</dbReference>
<accession>A0A7K3VW53</accession>
<evidence type="ECO:0000313" key="3">
    <source>
        <dbReference type="Proteomes" id="UP000470246"/>
    </source>
</evidence>
<dbReference type="PANTHER" id="PTHR43975">
    <property type="entry name" value="ZGC:101858"/>
    <property type="match status" value="1"/>
</dbReference>
<evidence type="ECO:0000313" key="2">
    <source>
        <dbReference type="EMBL" id="NEK56875.1"/>
    </source>
</evidence>
<comment type="caution">
    <text evidence="2">The sequence shown here is derived from an EMBL/GenBank/DDBJ whole genome shotgun (WGS) entry which is preliminary data.</text>
</comment>
<dbReference type="PANTHER" id="PTHR43975:SF2">
    <property type="entry name" value="EG:BACR7A4.14 PROTEIN-RELATED"/>
    <property type="match status" value="1"/>
</dbReference>
<dbReference type="EMBL" id="JAAGWF010000004">
    <property type="protein sequence ID" value="NEK56875.1"/>
    <property type="molecule type" value="Genomic_DNA"/>
</dbReference>
<reference evidence="2 3" key="1">
    <citation type="submission" date="2020-02" db="EMBL/GenBank/DDBJ databases">
        <title>Geodermatophilus sabuli CPCC 205279 I12A-02694.</title>
        <authorList>
            <person name="Jiang Z."/>
        </authorList>
    </citation>
    <scope>NUCLEOTIDE SEQUENCE [LARGE SCALE GENOMIC DNA]</scope>
    <source>
        <strain evidence="2 3">I12A-02694</strain>
    </source>
</reference>
<dbReference type="InterPro" id="IPR036291">
    <property type="entry name" value="NAD(P)-bd_dom_sf"/>
</dbReference>
<proteinExistence type="predicted"/>
<keyword evidence="3" id="KW-1185">Reference proteome</keyword>
<evidence type="ECO:0000256" key="1">
    <source>
        <dbReference type="ARBA" id="ARBA00023002"/>
    </source>
</evidence>
<name>A0A7K3VW53_9ACTN</name>